<dbReference type="GO" id="GO:0008194">
    <property type="term" value="F:UDP-glycosyltransferase activity"/>
    <property type="evidence" value="ECO:0007669"/>
    <property type="project" value="InterPro"/>
</dbReference>
<keyword evidence="2" id="KW-0808">Transferase</keyword>
<dbReference type="OrthoDB" id="3416605at2"/>
<sequence length="397" mass="45023">MSTRKTIVFAPATFNLAETTRMIEVAKQLRNSCNCLFFGFSPTYAPLIRQNGFNFSLLSPVLTKEQEQQIIALDQMKSVKNPFTKELLSARVDSELTYLAEKQPAAVITGTNVTIFLSARIAKIPLVYVKPYAMSRPQLENDRHSWFDTLLLKVTWQPKVFREVAKAHQLSLPKHSIDLLDGDENLITTFREFTSWQKYPENYHDVGSIFAQLGDTLPNRLQDTLLKAKKQKQTIVYFALGSSGNSRLALNILRVLRELDFLVIAPIKQYLSEETIEAFEGSSILITELLPVPLLAPYLSFSIIHGGEGTVQTACLSAKPFIGFGLQQEQVMNLKYCEHYGNAIRLKPTPFSKTKLHRAIERIQTENYYQKAQELAETFHGDGAIHAANFIRQRYLA</sequence>
<dbReference type="PATRIC" id="fig|1158607.3.peg.2725"/>
<dbReference type="RefSeq" id="WP_010757719.1">
    <property type="nucleotide sequence ID" value="NZ_ASWD01000001.1"/>
</dbReference>
<evidence type="ECO:0000313" key="3">
    <source>
        <dbReference type="EMBL" id="EOH93093.1"/>
    </source>
</evidence>
<protein>
    <recommendedName>
        <fullName evidence="5">Glycosyl transferase family 28 C-terminal domain-containing protein</fullName>
    </recommendedName>
</protein>
<dbReference type="Gene3D" id="3.40.50.2000">
    <property type="entry name" value="Glycogen Phosphorylase B"/>
    <property type="match status" value="2"/>
</dbReference>
<accession>R2QCY4</accession>
<dbReference type="SUPFAM" id="SSF53756">
    <property type="entry name" value="UDP-Glycosyltransferase/glycogen phosphorylase"/>
    <property type="match status" value="1"/>
</dbReference>
<proteinExistence type="predicted"/>
<dbReference type="Proteomes" id="UP000013782">
    <property type="component" value="Unassembled WGS sequence"/>
</dbReference>
<dbReference type="Pfam" id="PF00201">
    <property type="entry name" value="UDPGT"/>
    <property type="match status" value="1"/>
</dbReference>
<reference evidence="3 4" key="1">
    <citation type="submission" date="2013-02" db="EMBL/GenBank/DDBJ databases">
        <title>The Genome Sequence of Enterococcus pallens BAA-351.</title>
        <authorList>
            <consortium name="The Broad Institute Genome Sequencing Platform"/>
            <consortium name="The Broad Institute Genome Sequencing Center for Infectious Disease"/>
            <person name="Earl A.M."/>
            <person name="Gilmore M.S."/>
            <person name="Lebreton F."/>
            <person name="Walker B."/>
            <person name="Young S.K."/>
            <person name="Zeng Q."/>
            <person name="Gargeya S."/>
            <person name="Fitzgerald M."/>
            <person name="Haas B."/>
            <person name="Abouelleil A."/>
            <person name="Alvarado L."/>
            <person name="Arachchi H.M."/>
            <person name="Berlin A.M."/>
            <person name="Chapman S.B."/>
            <person name="Dewar J."/>
            <person name="Goldberg J."/>
            <person name="Griggs A."/>
            <person name="Gujja S."/>
            <person name="Hansen M."/>
            <person name="Howarth C."/>
            <person name="Imamovic A."/>
            <person name="Larimer J."/>
            <person name="McCowan C."/>
            <person name="Murphy C."/>
            <person name="Neiman D."/>
            <person name="Pearson M."/>
            <person name="Priest M."/>
            <person name="Roberts A."/>
            <person name="Saif S."/>
            <person name="Shea T."/>
            <person name="Sisk P."/>
            <person name="Sykes S."/>
            <person name="Wortman J."/>
            <person name="Nusbaum C."/>
            <person name="Birren B."/>
        </authorList>
    </citation>
    <scope>NUCLEOTIDE SEQUENCE [LARGE SCALE GENOMIC DNA]</scope>
    <source>
        <strain evidence="3 4">ATCC BAA-351</strain>
    </source>
</reference>
<gene>
    <name evidence="3" type="ORF">UAU_02735</name>
</gene>
<dbReference type="InterPro" id="IPR050271">
    <property type="entry name" value="UDP-glycosyltransferase"/>
</dbReference>
<evidence type="ECO:0000256" key="2">
    <source>
        <dbReference type="ARBA" id="ARBA00022679"/>
    </source>
</evidence>
<dbReference type="InterPro" id="IPR002213">
    <property type="entry name" value="UDP_glucos_trans"/>
</dbReference>
<organism evidence="3 4">
    <name type="scientific">Enterococcus pallens ATCC BAA-351</name>
    <dbReference type="NCBI Taxonomy" id="1158607"/>
    <lineage>
        <taxon>Bacteria</taxon>
        <taxon>Bacillati</taxon>
        <taxon>Bacillota</taxon>
        <taxon>Bacilli</taxon>
        <taxon>Lactobacillales</taxon>
        <taxon>Enterococcaceae</taxon>
        <taxon>Enterococcus</taxon>
    </lineage>
</organism>
<dbReference type="STRING" id="160454.RV10_GL003261"/>
<evidence type="ECO:0000256" key="1">
    <source>
        <dbReference type="ARBA" id="ARBA00022676"/>
    </source>
</evidence>
<dbReference type="AlphaFoldDB" id="R2QCY4"/>
<keyword evidence="4" id="KW-1185">Reference proteome</keyword>
<evidence type="ECO:0008006" key="5">
    <source>
        <dbReference type="Google" id="ProtNLM"/>
    </source>
</evidence>
<evidence type="ECO:0000313" key="4">
    <source>
        <dbReference type="Proteomes" id="UP000013782"/>
    </source>
</evidence>
<comment type="caution">
    <text evidence="3">The sequence shown here is derived from an EMBL/GenBank/DDBJ whole genome shotgun (WGS) entry which is preliminary data.</text>
</comment>
<dbReference type="EMBL" id="AJAQ01000018">
    <property type="protein sequence ID" value="EOH93093.1"/>
    <property type="molecule type" value="Genomic_DNA"/>
</dbReference>
<name>R2QCY4_9ENTE</name>
<keyword evidence="1" id="KW-0328">Glycosyltransferase</keyword>
<dbReference type="HOGENOM" id="CLU_046526_0_0_9"/>
<dbReference type="PANTHER" id="PTHR48043">
    <property type="entry name" value="EG:EG0003.4 PROTEIN-RELATED"/>
    <property type="match status" value="1"/>
</dbReference>
<dbReference type="eggNOG" id="COG1819">
    <property type="taxonomic scope" value="Bacteria"/>
</dbReference>
<dbReference type="PANTHER" id="PTHR48043:SF145">
    <property type="entry name" value="FI06409P-RELATED"/>
    <property type="match status" value="1"/>
</dbReference>